<comment type="caution">
    <text evidence="2">The sequence shown here is derived from an EMBL/GenBank/DDBJ whole genome shotgun (WGS) entry which is preliminary data.</text>
</comment>
<dbReference type="RefSeq" id="WP_117492941.1">
    <property type="nucleotide sequence ID" value="NZ_QVIG01000003.1"/>
</dbReference>
<feature type="region of interest" description="Disordered" evidence="1">
    <location>
        <begin position="28"/>
        <end position="82"/>
    </location>
</feature>
<evidence type="ECO:0000313" key="2">
    <source>
        <dbReference type="EMBL" id="RGD55610.1"/>
    </source>
</evidence>
<name>A0A372ZJI6_9ACTN</name>
<organism evidence="2 3">
    <name type="scientific">Kitasatospora xanthocidica</name>
    <dbReference type="NCBI Taxonomy" id="83382"/>
    <lineage>
        <taxon>Bacteria</taxon>
        <taxon>Bacillati</taxon>
        <taxon>Actinomycetota</taxon>
        <taxon>Actinomycetes</taxon>
        <taxon>Kitasatosporales</taxon>
        <taxon>Streptomycetaceae</taxon>
        <taxon>Kitasatospora</taxon>
    </lineage>
</organism>
<sequence>MPECAEPGPVAVLPVAVPPVEVLPLWRRGEAGQDRNADRPGVLRGHPGPVAAGRPGRSAQDGQDGQAGRSGQDGRTGAEPAG</sequence>
<dbReference type="AlphaFoldDB" id="A0A372ZJI6"/>
<dbReference type="Proteomes" id="UP000263377">
    <property type="component" value="Unassembled WGS sequence"/>
</dbReference>
<gene>
    <name evidence="2" type="ORF">DR950_40420</name>
</gene>
<reference evidence="2 3" key="1">
    <citation type="submission" date="2018-08" db="EMBL/GenBank/DDBJ databases">
        <title>Diversity &amp; Physiological Properties of Lignin-Decomposing Actinobacteria from Soil.</title>
        <authorList>
            <person name="Roh S.G."/>
            <person name="Kim S.B."/>
        </authorList>
    </citation>
    <scope>NUCLEOTIDE SEQUENCE [LARGE SCALE GENOMIC DNA]</scope>
    <source>
        <strain evidence="2 3">MMS17-GH009</strain>
    </source>
</reference>
<proteinExistence type="predicted"/>
<feature type="compositionally biased region" description="Basic and acidic residues" evidence="1">
    <location>
        <begin position="28"/>
        <end position="38"/>
    </location>
</feature>
<evidence type="ECO:0000313" key="3">
    <source>
        <dbReference type="Proteomes" id="UP000263377"/>
    </source>
</evidence>
<accession>A0A372ZJI6</accession>
<dbReference type="EMBL" id="QVIG01000003">
    <property type="protein sequence ID" value="RGD55610.1"/>
    <property type="molecule type" value="Genomic_DNA"/>
</dbReference>
<protein>
    <submittedName>
        <fullName evidence="2">Uncharacterized protein</fullName>
    </submittedName>
</protein>
<keyword evidence="3" id="KW-1185">Reference proteome</keyword>
<evidence type="ECO:0000256" key="1">
    <source>
        <dbReference type="SAM" id="MobiDB-lite"/>
    </source>
</evidence>